<organism evidence="2">
    <name type="scientific">marine metagenome</name>
    <dbReference type="NCBI Taxonomy" id="408172"/>
    <lineage>
        <taxon>unclassified sequences</taxon>
        <taxon>metagenomes</taxon>
        <taxon>ecological metagenomes</taxon>
    </lineage>
</organism>
<protein>
    <submittedName>
        <fullName evidence="2">Uncharacterized protein</fullName>
    </submittedName>
</protein>
<dbReference type="EMBL" id="UINC01153733">
    <property type="protein sequence ID" value="SVD48618.1"/>
    <property type="molecule type" value="Genomic_DNA"/>
</dbReference>
<dbReference type="AlphaFoldDB" id="A0A382VRU7"/>
<feature type="region of interest" description="Disordered" evidence="1">
    <location>
        <begin position="1"/>
        <end position="28"/>
    </location>
</feature>
<reference evidence="2" key="1">
    <citation type="submission" date="2018-05" db="EMBL/GenBank/DDBJ databases">
        <authorList>
            <person name="Lanie J.A."/>
            <person name="Ng W.-L."/>
            <person name="Kazmierczak K.M."/>
            <person name="Andrzejewski T.M."/>
            <person name="Davidsen T.M."/>
            <person name="Wayne K.J."/>
            <person name="Tettelin H."/>
            <person name="Glass J.I."/>
            <person name="Rusch D."/>
            <person name="Podicherti R."/>
            <person name="Tsui H.-C.T."/>
            <person name="Winkler M.E."/>
        </authorList>
    </citation>
    <scope>NUCLEOTIDE SEQUENCE</scope>
</reference>
<accession>A0A382VRU7</accession>
<sequence>MGETLLSTDSSANNPSNNSEDNSGVGPVYWPRVKEILDRSMERWIERWGRDPLPGIHAYYWETRDELAESVLSGVRAIEPGLEGKDTQLVRSLARTVLTFGRMPLRGPFVPREEIDEVISWIDSGMPEGPA</sequence>
<evidence type="ECO:0000313" key="2">
    <source>
        <dbReference type="EMBL" id="SVD48618.1"/>
    </source>
</evidence>
<name>A0A382VRU7_9ZZZZ</name>
<proteinExistence type="predicted"/>
<evidence type="ECO:0000256" key="1">
    <source>
        <dbReference type="SAM" id="MobiDB-lite"/>
    </source>
</evidence>
<feature type="compositionally biased region" description="Polar residues" evidence="1">
    <location>
        <begin position="1"/>
        <end position="22"/>
    </location>
</feature>
<gene>
    <name evidence="2" type="ORF">METZ01_LOCUS401472</name>
</gene>